<dbReference type="EMBL" id="LJZV01000016">
    <property type="protein sequence ID" value="KZD90413.1"/>
    <property type="molecule type" value="Genomic_DNA"/>
</dbReference>
<dbReference type="Proteomes" id="UP000076442">
    <property type="component" value="Unassembled WGS sequence"/>
</dbReference>
<gene>
    <name evidence="1" type="ORF">B4122_3334</name>
</gene>
<comment type="caution">
    <text evidence="1">The sequence shown here is derived from an EMBL/GenBank/DDBJ whole genome shotgun (WGS) entry which is preliminary data.</text>
</comment>
<accession>A0AAP1DZY8</accession>
<sequence length="61" mass="7240">MLKGITTRTGLSFYVKERLYVLKLRKILNLLDFNGFRIFTKQDYSPSYRIFKIEYAILGVS</sequence>
<reference evidence="1 2" key="1">
    <citation type="submission" date="2015-09" db="EMBL/GenBank/DDBJ databases">
        <title>Spore heat resistance.</title>
        <authorList>
            <person name="Boekhorst J."/>
            <person name="Berendsen E.M."/>
            <person name="Wells-Bennik M.H."/>
            <person name="Kuipers O.P."/>
        </authorList>
    </citation>
    <scope>NUCLEOTIDE SEQUENCE [LARGE SCALE GENOMIC DNA]</scope>
    <source>
        <strain evidence="1 2">B4122</strain>
    </source>
</reference>
<proteinExistence type="predicted"/>
<evidence type="ECO:0000313" key="2">
    <source>
        <dbReference type="Proteomes" id="UP000076442"/>
    </source>
</evidence>
<name>A0AAP1DZY8_BACIU</name>
<evidence type="ECO:0000313" key="1">
    <source>
        <dbReference type="EMBL" id="KZD90413.1"/>
    </source>
</evidence>
<dbReference type="AlphaFoldDB" id="A0AAP1DZY8"/>
<protein>
    <submittedName>
        <fullName evidence="1">Uncharacterized protein</fullName>
    </submittedName>
</protein>
<organism evidence="1 2">
    <name type="scientific">Bacillus subtilis</name>
    <dbReference type="NCBI Taxonomy" id="1423"/>
    <lineage>
        <taxon>Bacteria</taxon>
        <taxon>Bacillati</taxon>
        <taxon>Bacillota</taxon>
        <taxon>Bacilli</taxon>
        <taxon>Bacillales</taxon>
        <taxon>Bacillaceae</taxon>
        <taxon>Bacillus</taxon>
    </lineage>
</organism>